<feature type="transmembrane region" description="Helical" evidence="6">
    <location>
        <begin position="444"/>
        <end position="464"/>
    </location>
</feature>
<dbReference type="SUPFAM" id="SSF103473">
    <property type="entry name" value="MFS general substrate transporter"/>
    <property type="match status" value="1"/>
</dbReference>
<feature type="transmembrane region" description="Helical" evidence="6">
    <location>
        <begin position="381"/>
        <end position="405"/>
    </location>
</feature>
<protein>
    <submittedName>
        <fullName evidence="8">Putative inorganic phosphate transporter 1-6</fullName>
    </submittedName>
</protein>
<dbReference type="InterPro" id="IPR020846">
    <property type="entry name" value="MFS_dom"/>
</dbReference>
<feature type="transmembrane region" description="Helical" evidence="6">
    <location>
        <begin position="126"/>
        <end position="144"/>
    </location>
</feature>
<keyword evidence="4 6" id="KW-0472">Membrane</keyword>
<keyword evidence="2 6" id="KW-0812">Transmembrane</keyword>
<evidence type="ECO:0000256" key="3">
    <source>
        <dbReference type="ARBA" id="ARBA00022989"/>
    </source>
</evidence>
<evidence type="ECO:0000259" key="7">
    <source>
        <dbReference type="PROSITE" id="PS50850"/>
    </source>
</evidence>
<keyword evidence="3 6" id="KW-1133">Transmembrane helix</keyword>
<gene>
    <name evidence="8" type="ORF">FVE85_7420</name>
</gene>
<accession>A0A5J4Z927</accession>
<comment type="subcellular location">
    <subcellularLocation>
        <location evidence="1">Membrane</location>
        <topology evidence="1">Multi-pass membrane protein</topology>
    </subcellularLocation>
</comment>
<dbReference type="OMA" id="QIGFAGK"/>
<reference evidence="9" key="1">
    <citation type="journal article" date="2019" name="Nat. Commun.">
        <title>Expansion of phycobilisome linker gene families in mesophilic red algae.</title>
        <authorList>
            <person name="Lee J."/>
            <person name="Kim D."/>
            <person name="Bhattacharya D."/>
            <person name="Yoon H.S."/>
        </authorList>
    </citation>
    <scope>NUCLEOTIDE SEQUENCE [LARGE SCALE GENOMIC DNA]</scope>
    <source>
        <strain evidence="9">CCMP 1328</strain>
    </source>
</reference>
<feature type="transmembrane region" description="Helical" evidence="6">
    <location>
        <begin position="357"/>
        <end position="375"/>
    </location>
</feature>
<dbReference type="PROSITE" id="PS50850">
    <property type="entry name" value="MFS"/>
    <property type="match status" value="1"/>
</dbReference>
<feature type="transmembrane region" description="Helical" evidence="6">
    <location>
        <begin position="227"/>
        <end position="246"/>
    </location>
</feature>
<evidence type="ECO:0000256" key="4">
    <source>
        <dbReference type="ARBA" id="ARBA00023136"/>
    </source>
</evidence>
<sequence>MGLSSSGGGRHRCACAGEGTGGDGGTGVDGNSCGRWLQRRMSDHADTRDESAWSRLAKGLALSLGFVGDAYDLFVVNLVIKNLEQVYEQTGWDASHASLVASAALVGTLVGQLSFGMLADRFGRRPLFILCAFLTCCGSALSALSSRLRSLSPWPLVIQLVLFRLLLGVGIGGEYPLSATVAFETSKRPPGEAATSVLGVFCMQGVGLVLCPVVYLILLASHMPQTLTWRIALFIGALPSLLAFVLRFRLHESDEYENVTTTARNRVSSATRVVRDDTIASHSWTLFGTASAWFLLDVTFYANALAQSQVTDLAGVTSSLHSDCIQALQMALLALPGYALSYMFAVRLGVRNVQMAGFALLAVLYTVLALFWPTLKTWFTLLYGLTFLFSNFGPNATTFCLAAMVFPTQIRSTCHGISAAAGKAGALIGAAALRPIALAAGLEAVFGCCATISLVGAVITALFIPVPVAPVAQFGALHHELPFEGPPQSPNHANTGKEMQQFQDTDISSWSAESAR</sequence>
<dbReference type="InterPro" id="IPR005828">
    <property type="entry name" value="MFS_sugar_transport-like"/>
</dbReference>
<dbReference type="GO" id="GO:0022857">
    <property type="term" value="F:transmembrane transporter activity"/>
    <property type="evidence" value="ECO:0007669"/>
    <property type="project" value="InterPro"/>
</dbReference>
<evidence type="ECO:0000256" key="1">
    <source>
        <dbReference type="ARBA" id="ARBA00004141"/>
    </source>
</evidence>
<dbReference type="EMBL" id="VRMN01000001">
    <property type="protein sequence ID" value="KAA8499835.1"/>
    <property type="molecule type" value="Genomic_DNA"/>
</dbReference>
<evidence type="ECO:0000256" key="2">
    <source>
        <dbReference type="ARBA" id="ARBA00022692"/>
    </source>
</evidence>
<dbReference type="OrthoDB" id="1044at2759"/>
<dbReference type="InterPro" id="IPR036259">
    <property type="entry name" value="MFS_trans_sf"/>
</dbReference>
<feature type="transmembrane region" description="Helical" evidence="6">
    <location>
        <begin position="197"/>
        <end position="221"/>
    </location>
</feature>
<evidence type="ECO:0000313" key="9">
    <source>
        <dbReference type="Proteomes" id="UP000324585"/>
    </source>
</evidence>
<feature type="compositionally biased region" description="Polar residues" evidence="5">
    <location>
        <begin position="490"/>
        <end position="516"/>
    </location>
</feature>
<feature type="transmembrane region" description="Helical" evidence="6">
    <location>
        <begin position="326"/>
        <end position="345"/>
    </location>
</feature>
<dbReference type="PANTHER" id="PTHR24064">
    <property type="entry name" value="SOLUTE CARRIER FAMILY 22 MEMBER"/>
    <property type="match status" value="1"/>
</dbReference>
<dbReference type="Proteomes" id="UP000324585">
    <property type="component" value="Unassembled WGS sequence"/>
</dbReference>
<dbReference type="Gene3D" id="1.20.1250.20">
    <property type="entry name" value="MFS general substrate transporter like domains"/>
    <property type="match status" value="1"/>
</dbReference>
<keyword evidence="9" id="KW-1185">Reference proteome</keyword>
<name>A0A5J4Z927_PORPP</name>
<proteinExistence type="predicted"/>
<organism evidence="8 9">
    <name type="scientific">Porphyridium purpureum</name>
    <name type="common">Red alga</name>
    <name type="synonym">Porphyridium cruentum</name>
    <dbReference type="NCBI Taxonomy" id="35688"/>
    <lineage>
        <taxon>Eukaryota</taxon>
        <taxon>Rhodophyta</taxon>
        <taxon>Bangiophyceae</taxon>
        <taxon>Porphyridiales</taxon>
        <taxon>Porphyridiaceae</taxon>
        <taxon>Porphyridium</taxon>
    </lineage>
</organism>
<feature type="domain" description="Major facilitator superfamily (MFS) profile" evidence="7">
    <location>
        <begin position="58"/>
        <end position="468"/>
    </location>
</feature>
<feature type="transmembrane region" description="Helical" evidence="6">
    <location>
        <begin position="156"/>
        <end position="177"/>
    </location>
</feature>
<comment type="caution">
    <text evidence="8">The sequence shown here is derived from an EMBL/GenBank/DDBJ whole genome shotgun (WGS) entry which is preliminary data.</text>
</comment>
<evidence type="ECO:0000256" key="6">
    <source>
        <dbReference type="SAM" id="Phobius"/>
    </source>
</evidence>
<dbReference type="AlphaFoldDB" id="A0A5J4Z927"/>
<evidence type="ECO:0000256" key="5">
    <source>
        <dbReference type="SAM" id="MobiDB-lite"/>
    </source>
</evidence>
<dbReference type="Pfam" id="PF00083">
    <property type="entry name" value="Sugar_tr"/>
    <property type="match status" value="1"/>
</dbReference>
<dbReference type="GO" id="GO:0016020">
    <property type="term" value="C:membrane"/>
    <property type="evidence" value="ECO:0007669"/>
    <property type="project" value="UniProtKB-SubCell"/>
</dbReference>
<feature type="region of interest" description="Disordered" evidence="5">
    <location>
        <begin position="485"/>
        <end position="516"/>
    </location>
</feature>
<evidence type="ECO:0000313" key="8">
    <source>
        <dbReference type="EMBL" id="KAA8499835.1"/>
    </source>
</evidence>